<evidence type="ECO:0000313" key="2">
    <source>
        <dbReference type="EMBL" id="TLS37930.1"/>
    </source>
</evidence>
<keyword evidence="1" id="KW-0472">Membrane</keyword>
<keyword evidence="3" id="KW-1185">Reference proteome</keyword>
<sequence>MIFRFFLLLIGFGLSVAGGVTMILHLNMIIIGHSFRDYLLFVSQSPEFIVFASGVFIISSSIYWPHR</sequence>
<evidence type="ECO:0000313" key="3">
    <source>
        <dbReference type="Proteomes" id="UP000308230"/>
    </source>
</evidence>
<dbReference type="InterPro" id="IPR058887">
    <property type="entry name" value="YuzI-like"/>
</dbReference>
<dbReference type="EMBL" id="SWLG01000005">
    <property type="protein sequence ID" value="TLS37930.1"/>
    <property type="molecule type" value="Genomic_DNA"/>
</dbReference>
<keyword evidence="1" id="KW-0812">Transmembrane</keyword>
<name>A0A5R9F6B8_9BACL</name>
<accession>A0A5R9F6B8</accession>
<dbReference type="OrthoDB" id="2972455at2"/>
<keyword evidence="1" id="KW-1133">Transmembrane helix</keyword>
<protein>
    <submittedName>
        <fullName evidence="2">Uncharacterized protein</fullName>
    </submittedName>
</protein>
<gene>
    <name evidence="2" type="ORF">FCL54_08930</name>
</gene>
<dbReference type="AlphaFoldDB" id="A0A5R9F6B8"/>
<feature type="transmembrane region" description="Helical" evidence="1">
    <location>
        <begin position="6"/>
        <end position="26"/>
    </location>
</feature>
<reference evidence="2 3" key="1">
    <citation type="submission" date="2019-04" db="EMBL/GenBank/DDBJ databases">
        <title>Bacillus caeni sp. nov., a bacterium isolated from mangrove sediment.</title>
        <authorList>
            <person name="Huang H."/>
            <person name="Mo K."/>
            <person name="Hu Y."/>
        </authorList>
    </citation>
    <scope>NUCLEOTIDE SEQUENCE [LARGE SCALE GENOMIC DNA]</scope>
    <source>
        <strain evidence="2 3">HB172195</strain>
    </source>
</reference>
<proteinExistence type="predicted"/>
<evidence type="ECO:0000256" key="1">
    <source>
        <dbReference type="SAM" id="Phobius"/>
    </source>
</evidence>
<dbReference type="Proteomes" id="UP000308230">
    <property type="component" value="Unassembled WGS sequence"/>
</dbReference>
<feature type="transmembrane region" description="Helical" evidence="1">
    <location>
        <begin position="38"/>
        <end position="64"/>
    </location>
</feature>
<dbReference type="Pfam" id="PF26135">
    <property type="entry name" value="YuzI"/>
    <property type="match status" value="1"/>
</dbReference>
<comment type="caution">
    <text evidence="2">The sequence shown here is derived from an EMBL/GenBank/DDBJ whole genome shotgun (WGS) entry which is preliminary data.</text>
</comment>
<organism evidence="2 3">
    <name type="scientific">Exobacillus caeni</name>
    <dbReference type="NCBI Taxonomy" id="2574798"/>
    <lineage>
        <taxon>Bacteria</taxon>
        <taxon>Bacillati</taxon>
        <taxon>Bacillota</taxon>
        <taxon>Bacilli</taxon>
        <taxon>Bacillales</taxon>
        <taxon>Guptibacillaceae</taxon>
        <taxon>Exobacillus</taxon>
    </lineage>
</organism>